<comment type="similarity">
    <text evidence="3">Belongs to the D-isomer specific 2-hydroxyacid dehydrogenase family.</text>
</comment>
<dbReference type="InterPro" id="IPR036291">
    <property type="entry name" value="NAD(P)-bd_dom_sf"/>
</dbReference>
<dbReference type="Pfam" id="PF02826">
    <property type="entry name" value="2-Hacid_dh_C"/>
    <property type="match status" value="1"/>
</dbReference>
<dbReference type="SUPFAM" id="SSF52283">
    <property type="entry name" value="Formate/glycerate dehydrogenase catalytic domain-like"/>
    <property type="match status" value="1"/>
</dbReference>
<dbReference type="InterPro" id="IPR050223">
    <property type="entry name" value="D-isomer_2-hydroxyacid_DH"/>
</dbReference>
<reference evidence="6 7" key="1">
    <citation type="submission" date="2023-07" db="EMBL/GenBank/DDBJ databases">
        <title>Sorghum-associated microbial communities from plants grown in Nebraska, USA.</title>
        <authorList>
            <person name="Schachtman D."/>
        </authorList>
    </citation>
    <scope>NUCLEOTIDE SEQUENCE [LARGE SCALE GENOMIC DNA]</scope>
    <source>
        <strain evidence="6 7">584</strain>
    </source>
</reference>
<dbReference type="Pfam" id="PF00389">
    <property type="entry name" value="2-Hacid_dh"/>
    <property type="match status" value="1"/>
</dbReference>
<gene>
    <name evidence="6" type="ORF">E9232_000422</name>
</gene>
<evidence type="ECO:0000256" key="3">
    <source>
        <dbReference type="RuleBase" id="RU003719"/>
    </source>
</evidence>
<dbReference type="InterPro" id="IPR029753">
    <property type="entry name" value="D-isomer_DH_CS"/>
</dbReference>
<dbReference type="PROSITE" id="PS00671">
    <property type="entry name" value="D_2_HYDROXYACID_DH_3"/>
    <property type="match status" value="1"/>
</dbReference>
<dbReference type="EC" id="1.1.1.95" evidence="6"/>
<dbReference type="InterPro" id="IPR006140">
    <property type="entry name" value="D-isomer_DH_NAD-bd"/>
</dbReference>
<evidence type="ECO:0000259" key="4">
    <source>
        <dbReference type="Pfam" id="PF00389"/>
    </source>
</evidence>
<feature type="domain" description="D-isomer specific 2-hydroxyacid dehydrogenase catalytic" evidence="4">
    <location>
        <begin position="5"/>
        <end position="316"/>
    </location>
</feature>
<protein>
    <submittedName>
        <fullName evidence="6">D-3-phosphoglycerate dehydrogenase</fullName>
        <ecNumber evidence="6">1.1.1.95</ecNumber>
    </submittedName>
</protein>
<dbReference type="SUPFAM" id="SSF51735">
    <property type="entry name" value="NAD(P)-binding Rossmann-fold domains"/>
    <property type="match status" value="1"/>
</dbReference>
<dbReference type="Gene3D" id="3.40.50.720">
    <property type="entry name" value="NAD(P)-binding Rossmann-like Domain"/>
    <property type="match status" value="2"/>
</dbReference>
<accession>A0ABU1JH61</accession>
<keyword evidence="7" id="KW-1185">Reference proteome</keyword>
<keyword evidence="1 3" id="KW-0560">Oxidoreductase</keyword>
<dbReference type="PROSITE" id="PS00670">
    <property type="entry name" value="D_2_HYDROXYACID_DH_2"/>
    <property type="match status" value="1"/>
</dbReference>
<evidence type="ECO:0000256" key="1">
    <source>
        <dbReference type="ARBA" id="ARBA00023002"/>
    </source>
</evidence>
<comment type="caution">
    <text evidence="6">The sequence shown here is derived from an EMBL/GenBank/DDBJ whole genome shotgun (WGS) entry which is preliminary data.</text>
</comment>
<dbReference type="PANTHER" id="PTHR10996">
    <property type="entry name" value="2-HYDROXYACID DEHYDROGENASE-RELATED"/>
    <property type="match status" value="1"/>
</dbReference>
<evidence type="ECO:0000256" key="2">
    <source>
        <dbReference type="ARBA" id="ARBA00023027"/>
    </source>
</evidence>
<dbReference type="Proteomes" id="UP001262410">
    <property type="component" value="Unassembled WGS sequence"/>
</dbReference>
<dbReference type="PANTHER" id="PTHR10996:SF178">
    <property type="entry name" value="2-HYDROXYACID DEHYDROGENASE YGL185C-RELATED"/>
    <property type="match status" value="1"/>
</dbReference>
<dbReference type="CDD" id="cd12175">
    <property type="entry name" value="2-Hacid_dh_11"/>
    <property type="match status" value="1"/>
</dbReference>
<dbReference type="GO" id="GO:0004617">
    <property type="term" value="F:phosphoglycerate dehydrogenase activity"/>
    <property type="evidence" value="ECO:0007669"/>
    <property type="project" value="UniProtKB-EC"/>
</dbReference>
<feature type="domain" description="D-isomer specific 2-hydroxyacid dehydrogenase NAD-binding" evidence="5">
    <location>
        <begin position="109"/>
        <end position="288"/>
    </location>
</feature>
<organism evidence="6 7">
    <name type="scientific">Inquilinus ginsengisoli</name>
    <dbReference type="NCBI Taxonomy" id="363840"/>
    <lineage>
        <taxon>Bacteria</taxon>
        <taxon>Pseudomonadati</taxon>
        <taxon>Pseudomonadota</taxon>
        <taxon>Alphaproteobacteria</taxon>
        <taxon>Rhodospirillales</taxon>
        <taxon>Rhodospirillaceae</taxon>
        <taxon>Inquilinus</taxon>
    </lineage>
</organism>
<dbReference type="InterPro" id="IPR006139">
    <property type="entry name" value="D-isomer_2_OHA_DH_cat_dom"/>
</dbReference>
<sequence length="322" mass="33965">MTETVVVLDPISEDSAARLRSLLPPGLVLTHGTARGDEHLKEIIAGAEYAIAGQVGVNGDVLRAAPKLKLLHKWGVGVDNLDVDTARQLGIKVARTTGSNAVPVAEFTLGLTLAALRCIAFGHAELKKGHWRTATAMPMQTYMLSGKTVGIIGFGAIGQTVAKLLKGFGCTILYSKRTKLPAVEEAALGARFATVPEILAQSDVITLNCPLTPETSGLIDRAAIRAMKKTAVLVNVARGGVVVESDLIEALKAREIHAAAMDVFEIEPLPSDSPLLGLDNLVVTPHLAAIAADNFEKAVNQMFGNIAHVARGEPVPERDSVV</sequence>
<dbReference type="RefSeq" id="WP_309791848.1">
    <property type="nucleotide sequence ID" value="NZ_JAVDPW010000001.1"/>
</dbReference>
<keyword evidence="2" id="KW-0520">NAD</keyword>
<evidence type="ECO:0000313" key="7">
    <source>
        <dbReference type="Proteomes" id="UP001262410"/>
    </source>
</evidence>
<name>A0ABU1JH61_9PROT</name>
<proteinExistence type="inferred from homology"/>
<evidence type="ECO:0000313" key="6">
    <source>
        <dbReference type="EMBL" id="MDR6287923.1"/>
    </source>
</evidence>
<evidence type="ECO:0000259" key="5">
    <source>
        <dbReference type="Pfam" id="PF02826"/>
    </source>
</evidence>
<dbReference type="EMBL" id="JAVDPW010000001">
    <property type="protein sequence ID" value="MDR6287923.1"/>
    <property type="molecule type" value="Genomic_DNA"/>
</dbReference>